<evidence type="ECO:0000256" key="1">
    <source>
        <dbReference type="ARBA" id="ARBA00010617"/>
    </source>
</evidence>
<gene>
    <name evidence="5" type="ORF">SADUNF_Sadunf12G0068200</name>
</gene>
<evidence type="ECO:0000256" key="4">
    <source>
        <dbReference type="SAM" id="SignalP"/>
    </source>
</evidence>
<dbReference type="PRINTS" id="PR00463">
    <property type="entry name" value="EP450I"/>
</dbReference>
<dbReference type="GO" id="GO:0020037">
    <property type="term" value="F:heme binding"/>
    <property type="evidence" value="ECO:0007669"/>
    <property type="project" value="InterPro"/>
</dbReference>
<dbReference type="Pfam" id="PF00067">
    <property type="entry name" value="p450"/>
    <property type="match status" value="2"/>
</dbReference>
<dbReference type="OrthoDB" id="1876185at2759"/>
<dbReference type="EMBL" id="JADGMS010000012">
    <property type="protein sequence ID" value="KAF9671636.1"/>
    <property type="molecule type" value="Genomic_DNA"/>
</dbReference>
<keyword evidence="2" id="KW-0479">Metal-binding</keyword>
<sequence length="668" mass="75633">MMCRFFISVLPFLLLSLVKKWLLDTPPKSKIWPSSPKTIPILGNLHQLGSHPHRKLHSLAKCYGPLMMLHFGSKHVLIVSSADAAQEIMKTHDLIFSNRPKLSVSDKLLYEGKDISTTPYGEYWRQIRSICVLQLLSNKRVHSFQNVITEETVILMNKIKKSSSLSLPVNLSEMFASLTNDIICWVALGRKHSEGKGGMRFNELLGEFMVLLGGLTVGEFILWLGWLNHVNGFNARVDRVAKEFDRFLDGVIEEHMASKTGGSVHGEDQQDFVDVLLDLQKDNLTSFPIARVTVKALILDMFAAGTDTTHTVLERVMTELLRHPSVMKQVQNEGKDPSMASLQWLKECSKPTLLAVTIFLAVVLKFLMQEKLKRRKLSLPPGPAKLPLIGNLHQLGNMPHISLRGLAKKYGPIIFLQLGEIPTVVISSVELAKEVLKTHDLVLCSRPQLFSAKHLFYGCTDIAFAPYGAYWRNIRKVCILELLSAKRVHWYSFVREEEVVRLTRRIAESYPGTTNLSKMIGLYANDILCRVALGRDFSGGGEYDRHGFQKMLDDYQALLGGFSLGDYFPSMEFVHSLTGMKSKLQYTFKRFDQFFDEVINEHRNSKGKQEEKKDLVDILLDIQKDRSSEIPLTMDNIKAVILVSEDFIGLAIYTFHASTLVFQASNYL</sequence>
<dbReference type="PANTHER" id="PTHR47955">
    <property type="entry name" value="CYTOCHROME P450 FAMILY 71 PROTEIN"/>
    <property type="match status" value="1"/>
</dbReference>
<keyword evidence="6" id="KW-1185">Reference proteome</keyword>
<name>A0A835JLK3_9ROSI</name>
<dbReference type="SUPFAM" id="SSF48264">
    <property type="entry name" value="Cytochrome P450"/>
    <property type="match status" value="2"/>
</dbReference>
<comment type="similarity">
    <text evidence="1">Belongs to the cytochrome P450 family.</text>
</comment>
<dbReference type="PANTHER" id="PTHR47955:SF15">
    <property type="entry name" value="CYTOCHROME P450 71A2-LIKE"/>
    <property type="match status" value="1"/>
</dbReference>
<dbReference type="Proteomes" id="UP000657918">
    <property type="component" value="Unassembled WGS sequence"/>
</dbReference>
<keyword evidence="4" id="KW-0732">Signal</keyword>
<evidence type="ECO:0008006" key="7">
    <source>
        <dbReference type="Google" id="ProtNLM"/>
    </source>
</evidence>
<dbReference type="GO" id="GO:0004497">
    <property type="term" value="F:monooxygenase activity"/>
    <property type="evidence" value="ECO:0007669"/>
    <property type="project" value="InterPro"/>
</dbReference>
<dbReference type="AlphaFoldDB" id="A0A835JLK3"/>
<proteinExistence type="inferred from homology"/>
<evidence type="ECO:0000313" key="6">
    <source>
        <dbReference type="Proteomes" id="UP000657918"/>
    </source>
</evidence>
<dbReference type="GO" id="GO:0005506">
    <property type="term" value="F:iron ion binding"/>
    <property type="evidence" value="ECO:0007669"/>
    <property type="project" value="InterPro"/>
</dbReference>
<feature type="chain" id="PRO_5032728132" description="Cytochrome P450" evidence="4">
    <location>
        <begin position="21"/>
        <end position="668"/>
    </location>
</feature>
<dbReference type="FunFam" id="1.10.630.10:FF:000217">
    <property type="entry name" value="Os08g0105600 protein"/>
    <property type="match status" value="2"/>
</dbReference>
<evidence type="ECO:0000313" key="5">
    <source>
        <dbReference type="EMBL" id="KAF9671636.1"/>
    </source>
</evidence>
<evidence type="ECO:0000256" key="3">
    <source>
        <dbReference type="ARBA" id="ARBA00023004"/>
    </source>
</evidence>
<organism evidence="5 6">
    <name type="scientific">Salix dunnii</name>
    <dbReference type="NCBI Taxonomy" id="1413687"/>
    <lineage>
        <taxon>Eukaryota</taxon>
        <taxon>Viridiplantae</taxon>
        <taxon>Streptophyta</taxon>
        <taxon>Embryophyta</taxon>
        <taxon>Tracheophyta</taxon>
        <taxon>Spermatophyta</taxon>
        <taxon>Magnoliopsida</taxon>
        <taxon>eudicotyledons</taxon>
        <taxon>Gunneridae</taxon>
        <taxon>Pentapetalae</taxon>
        <taxon>rosids</taxon>
        <taxon>fabids</taxon>
        <taxon>Malpighiales</taxon>
        <taxon>Salicaceae</taxon>
        <taxon>Saliceae</taxon>
        <taxon>Salix</taxon>
    </lineage>
</organism>
<keyword evidence="3" id="KW-0408">Iron</keyword>
<dbReference type="InterPro" id="IPR001128">
    <property type="entry name" value="Cyt_P450"/>
</dbReference>
<dbReference type="GO" id="GO:0016705">
    <property type="term" value="F:oxidoreductase activity, acting on paired donors, with incorporation or reduction of molecular oxygen"/>
    <property type="evidence" value="ECO:0007669"/>
    <property type="project" value="InterPro"/>
</dbReference>
<accession>A0A835JLK3</accession>
<reference evidence="5 6" key="1">
    <citation type="submission" date="2020-10" db="EMBL/GenBank/DDBJ databases">
        <title>Plant Genome Project.</title>
        <authorList>
            <person name="Zhang R.-G."/>
        </authorList>
    </citation>
    <scope>NUCLEOTIDE SEQUENCE [LARGE SCALE GENOMIC DNA]</scope>
    <source>
        <strain evidence="5">FAFU-HL-1</strain>
        <tissue evidence="5">Leaf</tissue>
    </source>
</reference>
<comment type="caution">
    <text evidence="5">The sequence shown here is derived from an EMBL/GenBank/DDBJ whole genome shotgun (WGS) entry which is preliminary data.</text>
</comment>
<dbReference type="InterPro" id="IPR002401">
    <property type="entry name" value="Cyt_P450_E_grp-I"/>
</dbReference>
<dbReference type="Gene3D" id="1.10.630.10">
    <property type="entry name" value="Cytochrome P450"/>
    <property type="match status" value="2"/>
</dbReference>
<dbReference type="InterPro" id="IPR036396">
    <property type="entry name" value="Cyt_P450_sf"/>
</dbReference>
<evidence type="ECO:0000256" key="2">
    <source>
        <dbReference type="ARBA" id="ARBA00022723"/>
    </source>
</evidence>
<feature type="signal peptide" evidence="4">
    <location>
        <begin position="1"/>
        <end position="20"/>
    </location>
</feature>
<protein>
    <recommendedName>
        <fullName evidence="7">Cytochrome P450</fullName>
    </recommendedName>
</protein>